<organism evidence="8 9">
    <name type="scientific">Mannheimia haemolytica</name>
    <name type="common">Pasteurella haemolytica</name>
    <dbReference type="NCBI Taxonomy" id="75985"/>
    <lineage>
        <taxon>Bacteria</taxon>
        <taxon>Pseudomonadati</taxon>
        <taxon>Pseudomonadota</taxon>
        <taxon>Gammaproteobacteria</taxon>
        <taxon>Pasteurellales</taxon>
        <taxon>Pasteurellaceae</taxon>
        <taxon>Mannheimia</taxon>
    </lineage>
</organism>
<dbReference type="Proteomes" id="UP000318394">
    <property type="component" value="Unassembled WGS sequence"/>
</dbReference>
<evidence type="ECO:0000256" key="4">
    <source>
        <dbReference type="ARBA" id="ARBA00023136"/>
    </source>
</evidence>
<reference evidence="9 10" key="1">
    <citation type="journal article" date="2019" name="Vet. Microbiol.">
        <title>Genetic characterization of susceptible and multi-drug resistant Mannheimia haemolytica isolated from high-risk stocker calves prior to and after antimicrobial metaphylaxis.</title>
        <authorList>
            <person name="Snyder E.R."/>
            <person name="Alvarez-Narvaez S."/>
            <person name="Credille B.C."/>
        </authorList>
    </citation>
    <scope>NUCLEOTIDE SEQUENCE [LARGE SCALE GENOMIC DNA]</scope>
    <source>
        <strain evidence="8 9">UGA-R5-128-1</strain>
        <strain evidence="7 10">UGA-R7-163-1</strain>
    </source>
</reference>
<feature type="transmembrane region" description="Helical" evidence="5">
    <location>
        <begin position="161"/>
        <end position="180"/>
    </location>
</feature>
<dbReference type="GO" id="GO:0022857">
    <property type="term" value="F:transmembrane transporter activity"/>
    <property type="evidence" value="ECO:0007669"/>
    <property type="project" value="InterPro"/>
</dbReference>
<feature type="transmembrane region" description="Helical" evidence="5">
    <location>
        <begin position="362"/>
        <end position="381"/>
    </location>
</feature>
<feature type="transmembrane region" description="Helical" evidence="5">
    <location>
        <begin position="208"/>
        <end position="229"/>
    </location>
</feature>
<keyword evidence="2 5" id="KW-0812">Transmembrane</keyword>
<dbReference type="Proteomes" id="UP000315164">
    <property type="component" value="Unassembled WGS sequence"/>
</dbReference>
<comment type="subcellular location">
    <subcellularLocation>
        <location evidence="1">Membrane</location>
        <topology evidence="1">Multi-pass membrane protein</topology>
    </subcellularLocation>
</comment>
<sequence>MKLNNISKLLVFGFFGSLFFERSLWMIYLHGKGFTISEISFFQIGLNVSMFIFEIPSGFISDRFGRKSAMLLGSAFTIIYFMGMLFANSAFSIFLFFVIYGFGIALLSGTEQSLIYDELLYKRRKKLYHQIIARYNFISISALAFSSFLGGVIAEYNNWDLIFYLGIVSQTIAIVILYFVTDFYKRNLIDETNKVSIFDILKNTPRNIYALIIPLAVFQGVFSSIVLYYQAVLKDNGFSLLLISGIYSISFLFSAFSSILSSTIAGFIGEKRSILWSSNILLFSLCASFIFGGIWIVLAFIVILICYEIIDTSLGVLLNHSISSNERGTILSTVNTLCSFTMLLSFGIIGLLSNYLNFSKIIFIYGILCMLIFIITFLLKIKK</sequence>
<dbReference type="EMBL" id="VAJI01000009">
    <property type="protein sequence ID" value="TRB38082.1"/>
    <property type="molecule type" value="Genomic_DNA"/>
</dbReference>
<dbReference type="InterPro" id="IPR036259">
    <property type="entry name" value="MFS_trans_sf"/>
</dbReference>
<feature type="transmembrane region" description="Helical" evidence="5">
    <location>
        <begin position="68"/>
        <end position="87"/>
    </location>
</feature>
<keyword evidence="4 5" id="KW-0472">Membrane</keyword>
<feature type="transmembrane region" description="Helical" evidence="5">
    <location>
        <begin position="93"/>
        <end position="110"/>
    </location>
</feature>
<dbReference type="AlphaFoldDB" id="A0A547EIX4"/>
<dbReference type="KEGG" id="mhaq:WC39_08955"/>
<dbReference type="GO" id="GO:0016020">
    <property type="term" value="C:membrane"/>
    <property type="evidence" value="ECO:0007669"/>
    <property type="project" value="UniProtKB-SubCell"/>
</dbReference>
<name>A0A547EIX4_MANHA</name>
<dbReference type="SUPFAM" id="SSF103473">
    <property type="entry name" value="MFS general substrate transporter"/>
    <property type="match status" value="1"/>
</dbReference>
<evidence type="ECO:0000256" key="3">
    <source>
        <dbReference type="ARBA" id="ARBA00022989"/>
    </source>
</evidence>
<feature type="transmembrane region" description="Helical" evidence="5">
    <location>
        <begin position="241"/>
        <end position="268"/>
    </location>
</feature>
<dbReference type="InterPro" id="IPR005829">
    <property type="entry name" value="Sugar_transporter_CS"/>
</dbReference>
<dbReference type="Gene3D" id="1.20.1250.20">
    <property type="entry name" value="MFS general substrate transporter like domains"/>
    <property type="match status" value="1"/>
</dbReference>
<dbReference type="GeneID" id="67369497"/>
<comment type="caution">
    <text evidence="8">The sequence shown here is derived from an EMBL/GenBank/DDBJ whole genome shotgun (WGS) entry which is preliminary data.</text>
</comment>
<feature type="transmembrane region" description="Helical" evidence="5">
    <location>
        <begin position="34"/>
        <end position="56"/>
    </location>
</feature>
<dbReference type="KEGG" id="mhay:VK67_08955"/>
<keyword evidence="3 5" id="KW-1133">Transmembrane helix</keyword>
<proteinExistence type="predicted"/>
<evidence type="ECO:0000256" key="1">
    <source>
        <dbReference type="ARBA" id="ARBA00004141"/>
    </source>
</evidence>
<accession>A0A547EIX4</accession>
<evidence type="ECO:0000256" key="5">
    <source>
        <dbReference type="SAM" id="Phobius"/>
    </source>
</evidence>
<dbReference type="InterPro" id="IPR053160">
    <property type="entry name" value="MFS_DHA3_Transporter"/>
</dbReference>
<dbReference type="InterPro" id="IPR011701">
    <property type="entry name" value="MFS"/>
</dbReference>
<evidence type="ECO:0000313" key="10">
    <source>
        <dbReference type="Proteomes" id="UP000318394"/>
    </source>
</evidence>
<dbReference type="PANTHER" id="PTHR23530">
    <property type="entry name" value="TRANSPORT PROTEIN-RELATED"/>
    <property type="match status" value="1"/>
</dbReference>
<feature type="domain" description="Major facilitator superfamily (MFS) profile" evidence="6">
    <location>
        <begin position="1"/>
        <end position="383"/>
    </location>
</feature>
<protein>
    <submittedName>
        <fullName evidence="8">MFS transporter</fullName>
    </submittedName>
</protein>
<dbReference type="PROSITE" id="PS50850">
    <property type="entry name" value="MFS"/>
    <property type="match status" value="1"/>
</dbReference>
<feature type="transmembrane region" description="Helical" evidence="5">
    <location>
        <begin position="280"/>
        <end position="310"/>
    </location>
</feature>
<dbReference type="OrthoDB" id="5668893at2"/>
<dbReference type="Pfam" id="PF07690">
    <property type="entry name" value="MFS_1"/>
    <property type="match status" value="1"/>
</dbReference>
<dbReference type="PANTHER" id="PTHR23530:SF1">
    <property type="entry name" value="PERMEASE, MAJOR FACILITATOR SUPERFAMILY-RELATED"/>
    <property type="match status" value="1"/>
</dbReference>
<dbReference type="RefSeq" id="WP_006248375.1">
    <property type="nucleotide sequence ID" value="NZ_CP011098.1"/>
</dbReference>
<evidence type="ECO:0000256" key="2">
    <source>
        <dbReference type="ARBA" id="ARBA00022692"/>
    </source>
</evidence>
<dbReference type="InterPro" id="IPR020846">
    <property type="entry name" value="MFS_dom"/>
</dbReference>
<evidence type="ECO:0000313" key="9">
    <source>
        <dbReference type="Proteomes" id="UP000315164"/>
    </source>
</evidence>
<gene>
    <name evidence="8" type="ORF">FEA53_06335</name>
    <name evidence="7" type="ORF">FEB89_06400</name>
</gene>
<evidence type="ECO:0000313" key="7">
    <source>
        <dbReference type="EMBL" id="TRB38082.1"/>
    </source>
</evidence>
<keyword evidence="10" id="KW-1185">Reference proteome</keyword>
<evidence type="ECO:0000313" key="8">
    <source>
        <dbReference type="EMBL" id="TRB74903.1"/>
    </source>
</evidence>
<dbReference type="EMBL" id="VAJB01000009">
    <property type="protein sequence ID" value="TRB74903.1"/>
    <property type="molecule type" value="Genomic_DNA"/>
</dbReference>
<feature type="transmembrane region" description="Helical" evidence="5">
    <location>
        <begin position="330"/>
        <end position="355"/>
    </location>
</feature>
<dbReference type="PROSITE" id="PS00216">
    <property type="entry name" value="SUGAR_TRANSPORT_1"/>
    <property type="match status" value="1"/>
</dbReference>
<feature type="transmembrane region" description="Helical" evidence="5">
    <location>
        <begin position="131"/>
        <end position="149"/>
    </location>
</feature>
<evidence type="ECO:0000259" key="6">
    <source>
        <dbReference type="PROSITE" id="PS50850"/>
    </source>
</evidence>
<feature type="transmembrane region" description="Helical" evidence="5">
    <location>
        <begin position="9"/>
        <end position="28"/>
    </location>
</feature>